<dbReference type="RefSeq" id="WP_167223016.1">
    <property type="nucleotide sequence ID" value="NZ_JAAQPH010000004.1"/>
</dbReference>
<dbReference type="Proteomes" id="UP000761264">
    <property type="component" value="Unassembled WGS sequence"/>
</dbReference>
<evidence type="ECO:0000256" key="1">
    <source>
        <dbReference type="SAM" id="MobiDB-lite"/>
    </source>
</evidence>
<keyword evidence="2" id="KW-1133">Transmembrane helix</keyword>
<keyword evidence="2" id="KW-0812">Transmembrane</keyword>
<sequence length="265" mass="28257">MATSACNIDSCPPENDTPENQPENQPENRPENDPADAVSAPDDGGGGGKRRTAAGWAPGSSPRVTAEGGRPLDTRIESAHEVGAAEGPAPAEAVSRRSLLAAAAALPALGLALPALAALAARPADAGLPNPDAELFRRIAVALERRKVYARARRLRQRLHDIRDARRGYDTSHMLPAPWREPLGPGDRDAWLHDRDLFYRYGEAVRDAVAVPARTVAGLYAKLDLAVVAARRGTGRIYMYEDREWLEAALEDLRGLAAGQGGPTG</sequence>
<feature type="transmembrane region" description="Helical" evidence="2">
    <location>
        <begin position="99"/>
        <end position="121"/>
    </location>
</feature>
<evidence type="ECO:0000313" key="4">
    <source>
        <dbReference type="Proteomes" id="UP000761264"/>
    </source>
</evidence>
<evidence type="ECO:0000313" key="3">
    <source>
        <dbReference type="EMBL" id="NIA68448.1"/>
    </source>
</evidence>
<dbReference type="AlphaFoldDB" id="A0A967EWU7"/>
<keyword evidence="2" id="KW-0472">Membrane</keyword>
<organism evidence="3 4">
    <name type="scientific">Pelagibius litoralis</name>
    <dbReference type="NCBI Taxonomy" id="374515"/>
    <lineage>
        <taxon>Bacteria</taxon>
        <taxon>Pseudomonadati</taxon>
        <taxon>Pseudomonadota</taxon>
        <taxon>Alphaproteobacteria</taxon>
        <taxon>Rhodospirillales</taxon>
        <taxon>Rhodovibrionaceae</taxon>
        <taxon>Pelagibius</taxon>
    </lineage>
</organism>
<name>A0A967EWU7_9PROT</name>
<comment type="caution">
    <text evidence="3">The sequence shown here is derived from an EMBL/GenBank/DDBJ whole genome shotgun (WGS) entry which is preliminary data.</text>
</comment>
<feature type="region of interest" description="Disordered" evidence="1">
    <location>
        <begin position="1"/>
        <end position="71"/>
    </location>
</feature>
<dbReference type="EMBL" id="JAAQPH010000004">
    <property type="protein sequence ID" value="NIA68448.1"/>
    <property type="molecule type" value="Genomic_DNA"/>
</dbReference>
<proteinExistence type="predicted"/>
<keyword evidence="4" id="KW-1185">Reference proteome</keyword>
<accession>A0A967EWU7</accession>
<reference evidence="3" key="1">
    <citation type="submission" date="2020-03" db="EMBL/GenBank/DDBJ databases">
        <title>Genome of Pelagibius litoralis DSM 21314T.</title>
        <authorList>
            <person name="Wang G."/>
        </authorList>
    </citation>
    <scope>NUCLEOTIDE SEQUENCE</scope>
    <source>
        <strain evidence="3">DSM 21314</strain>
    </source>
</reference>
<gene>
    <name evidence="3" type="ORF">HBA54_07565</name>
</gene>
<evidence type="ECO:0000256" key="2">
    <source>
        <dbReference type="SAM" id="Phobius"/>
    </source>
</evidence>
<protein>
    <submittedName>
        <fullName evidence="3">Uncharacterized protein</fullName>
    </submittedName>
</protein>